<keyword evidence="4 6" id="KW-1133">Transmembrane helix</keyword>
<feature type="transmembrane region" description="Helical" evidence="6">
    <location>
        <begin position="287"/>
        <end position="310"/>
    </location>
</feature>
<keyword evidence="3 6" id="KW-0812">Transmembrane</keyword>
<feature type="transmembrane region" description="Helical" evidence="6">
    <location>
        <begin position="123"/>
        <end position="140"/>
    </location>
</feature>
<feature type="transmembrane region" description="Helical" evidence="6">
    <location>
        <begin position="82"/>
        <end position="103"/>
    </location>
</feature>
<feature type="transmembrane region" description="Helical" evidence="6">
    <location>
        <begin position="246"/>
        <end position="267"/>
    </location>
</feature>
<evidence type="ECO:0000256" key="3">
    <source>
        <dbReference type="ARBA" id="ARBA00022692"/>
    </source>
</evidence>
<feature type="transmembrane region" description="Helical" evidence="6">
    <location>
        <begin position="147"/>
        <end position="170"/>
    </location>
</feature>
<evidence type="ECO:0000313" key="7">
    <source>
        <dbReference type="EMBL" id="AUI69922.2"/>
    </source>
</evidence>
<dbReference type="PANTHER" id="PTHR40277:SF1">
    <property type="entry name" value="BLL5419 PROTEIN"/>
    <property type="match status" value="1"/>
</dbReference>
<reference evidence="8" key="1">
    <citation type="submission" date="2016-12" db="EMBL/GenBank/DDBJ databases">
        <title>Complete Genome Sequence of Beggiatoa leptomitiformis D-401.</title>
        <authorList>
            <person name="Fomenkov A."/>
            <person name="Vincze T."/>
            <person name="Grabovich M."/>
            <person name="Anton B.P."/>
            <person name="Dubinina G."/>
            <person name="Orlova M."/>
            <person name="Belousova E."/>
            <person name="Roberts R.J."/>
        </authorList>
    </citation>
    <scope>NUCLEOTIDE SEQUENCE [LARGE SCALE GENOMIC DNA]</scope>
    <source>
        <strain evidence="8">D-401</strain>
    </source>
</reference>
<dbReference type="InterPro" id="IPR022791">
    <property type="entry name" value="L-PG_synthase/AglD"/>
</dbReference>
<protein>
    <recommendedName>
        <fullName evidence="9">Flippase-like domain-containing protein</fullName>
    </recommendedName>
</protein>
<keyword evidence="2" id="KW-1003">Cell membrane</keyword>
<evidence type="ECO:0000256" key="4">
    <source>
        <dbReference type="ARBA" id="ARBA00022989"/>
    </source>
</evidence>
<evidence type="ECO:0008006" key="9">
    <source>
        <dbReference type="Google" id="ProtNLM"/>
    </source>
</evidence>
<keyword evidence="5 6" id="KW-0472">Membrane</keyword>
<evidence type="ECO:0000256" key="5">
    <source>
        <dbReference type="ARBA" id="ARBA00023136"/>
    </source>
</evidence>
<proteinExistence type="predicted"/>
<feature type="transmembrane region" description="Helical" evidence="6">
    <location>
        <begin position="210"/>
        <end position="234"/>
    </location>
</feature>
<name>A0A2N9YHB6_9GAMM</name>
<sequence length="312" mass="35039">MAKSSNKLNKQYFKLGVSIILLTWFLSNTNLSALFSLFKMLTLVNLLLALGLIAITFWISATKWQLLLPQYKLTNLLKLNVIATYYSLILPGQLFGEAVKVYYLGKGKQEIETIATSVVVDKITGLIGLLIVGTIGFYYSNLLLPVIFLWLLIIALLGLITILFMMNWFIKPLHKLLWKTKRYFKWLENIATQLERVSLAWLHYLRNSPVLFISVILGACFQLLTILAIVLLAIDLNIYLAFADWCWIFALVSIALLLPLTIAGIGIREGTFISLLGMLGVPIEQALALSLCVFGLNIVMGIVGGIMDFYHT</sequence>
<feature type="transmembrane region" description="Helical" evidence="6">
    <location>
        <begin position="41"/>
        <end position="61"/>
    </location>
</feature>
<dbReference type="EMBL" id="CP018889">
    <property type="protein sequence ID" value="AUI69922.2"/>
    <property type="molecule type" value="Genomic_DNA"/>
</dbReference>
<accession>A0A2N9YHB6</accession>
<dbReference type="Pfam" id="PF03706">
    <property type="entry name" value="LPG_synthase_TM"/>
    <property type="match status" value="1"/>
</dbReference>
<organism evidence="7 8">
    <name type="scientific">Beggiatoa leptomitoformis</name>
    <dbReference type="NCBI Taxonomy" id="288004"/>
    <lineage>
        <taxon>Bacteria</taxon>
        <taxon>Pseudomonadati</taxon>
        <taxon>Pseudomonadota</taxon>
        <taxon>Gammaproteobacteria</taxon>
        <taxon>Thiotrichales</taxon>
        <taxon>Thiotrichaceae</taxon>
        <taxon>Beggiatoa</taxon>
    </lineage>
</organism>
<dbReference type="GO" id="GO:0005886">
    <property type="term" value="C:plasma membrane"/>
    <property type="evidence" value="ECO:0007669"/>
    <property type="project" value="UniProtKB-SubCell"/>
</dbReference>
<dbReference type="Proteomes" id="UP000234271">
    <property type="component" value="Chromosome"/>
</dbReference>
<evidence type="ECO:0000256" key="1">
    <source>
        <dbReference type="ARBA" id="ARBA00004651"/>
    </source>
</evidence>
<dbReference type="AlphaFoldDB" id="A0A2N9YHB6"/>
<gene>
    <name evidence="7" type="ORF">BLE401_15270</name>
</gene>
<dbReference type="STRING" id="288004.AL038_09040"/>
<feature type="transmembrane region" description="Helical" evidence="6">
    <location>
        <begin position="12"/>
        <end position="35"/>
    </location>
</feature>
<dbReference type="PANTHER" id="PTHR40277">
    <property type="entry name" value="BLL5419 PROTEIN"/>
    <property type="match status" value="1"/>
</dbReference>
<comment type="subcellular location">
    <subcellularLocation>
        <location evidence="1">Cell membrane</location>
        <topology evidence="1">Multi-pass membrane protein</topology>
    </subcellularLocation>
</comment>
<evidence type="ECO:0000256" key="6">
    <source>
        <dbReference type="SAM" id="Phobius"/>
    </source>
</evidence>
<evidence type="ECO:0000256" key="2">
    <source>
        <dbReference type="ARBA" id="ARBA00022475"/>
    </source>
</evidence>
<keyword evidence="8" id="KW-1185">Reference proteome</keyword>
<evidence type="ECO:0000313" key="8">
    <source>
        <dbReference type="Proteomes" id="UP000234271"/>
    </source>
</evidence>